<dbReference type="Proteomes" id="UP000297391">
    <property type="component" value="Unassembled WGS sequence"/>
</dbReference>
<keyword evidence="2" id="KW-0805">Transcription regulation</keyword>
<dbReference type="InterPro" id="IPR036388">
    <property type="entry name" value="WH-like_DNA-bd_sf"/>
</dbReference>
<sequence>MFDWNDLRYFLELQRSGRLLTAAQRLKTTHATVARHIEAIEKSLGTALFVQHAQGYELTPAGEALLKHAEAMENVALLAEDELTHSAAPLGKIRLGVAEGLGVMFLASRMGGLFERYPGLEVELVAVPRFVSILNREAEISIHLERPSVDQLVTRKLTDYRLALYASRAYLARNPPIERREDLAVHSWIDYVDDLLFSQELKFLSSFCRNPKVVFHSTSVIAQHQAARSGLGIAVLPCFMAAGDPDLVALLPGEGIQRSYWISSRRELHKSVRLRVLWDYVVELCAREQGLLLGEIALTKPN</sequence>
<reference evidence="6 7" key="1">
    <citation type="journal article" date="2019" name="Syst. Appl. Microbiol.">
        <title>New species of pathogenic Pseudomonas isolated from citrus in Tunisia: Proposal of Pseudomonas kairouanensis sp. nov. and Pseudomonas nabeulensis sp. nov.</title>
        <authorList>
            <person name="Oueslati M."/>
            <person name="Mulet M."/>
            <person name="Gomila M."/>
            <person name="Berge O."/>
            <person name="Hajlaoui M.R."/>
            <person name="Lalucat J."/>
            <person name="Sadfi-Zouaoui N."/>
            <person name="Garcia-Valdes E."/>
        </authorList>
    </citation>
    <scope>NUCLEOTIDE SEQUENCE [LARGE SCALE GENOMIC DNA]</scope>
    <source>
        <strain evidence="6 7">KC12</strain>
    </source>
</reference>
<name>A0A4Z0ALU0_9PSED</name>
<keyword evidence="4" id="KW-0804">Transcription</keyword>
<dbReference type="InterPro" id="IPR005119">
    <property type="entry name" value="LysR_subst-bd"/>
</dbReference>
<dbReference type="EMBL" id="QUZU01000026">
    <property type="protein sequence ID" value="TFY87204.1"/>
    <property type="molecule type" value="Genomic_DNA"/>
</dbReference>
<evidence type="ECO:0000259" key="5">
    <source>
        <dbReference type="PROSITE" id="PS50931"/>
    </source>
</evidence>
<comment type="caution">
    <text evidence="6">The sequence shown here is derived from an EMBL/GenBank/DDBJ whole genome shotgun (WGS) entry which is preliminary data.</text>
</comment>
<protein>
    <submittedName>
        <fullName evidence="6">LysR family transcriptional regulator</fullName>
    </submittedName>
</protein>
<keyword evidence="7" id="KW-1185">Reference proteome</keyword>
<evidence type="ECO:0000256" key="2">
    <source>
        <dbReference type="ARBA" id="ARBA00023015"/>
    </source>
</evidence>
<accession>A0A4Z0ALU0</accession>
<evidence type="ECO:0000256" key="1">
    <source>
        <dbReference type="ARBA" id="ARBA00009437"/>
    </source>
</evidence>
<dbReference type="Gene3D" id="1.10.10.10">
    <property type="entry name" value="Winged helix-like DNA-binding domain superfamily/Winged helix DNA-binding domain"/>
    <property type="match status" value="1"/>
</dbReference>
<dbReference type="GO" id="GO:0043565">
    <property type="term" value="F:sequence-specific DNA binding"/>
    <property type="evidence" value="ECO:0007669"/>
    <property type="project" value="TreeGrafter"/>
</dbReference>
<dbReference type="AlphaFoldDB" id="A0A4Z0ALU0"/>
<dbReference type="Pfam" id="PF03466">
    <property type="entry name" value="LysR_substrate"/>
    <property type="match status" value="1"/>
</dbReference>
<evidence type="ECO:0000256" key="3">
    <source>
        <dbReference type="ARBA" id="ARBA00023125"/>
    </source>
</evidence>
<proteinExistence type="inferred from homology"/>
<dbReference type="PANTHER" id="PTHR30537:SF3">
    <property type="entry name" value="TRANSCRIPTIONAL REGULATORY PROTEIN"/>
    <property type="match status" value="1"/>
</dbReference>
<dbReference type="Pfam" id="PF00126">
    <property type="entry name" value="HTH_1"/>
    <property type="match status" value="1"/>
</dbReference>
<dbReference type="InterPro" id="IPR000847">
    <property type="entry name" value="LysR_HTH_N"/>
</dbReference>
<dbReference type="RefSeq" id="WP_135290660.1">
    <property type="nucleotide sequence ID" value="NZ_QUZU01000026.1"/>
</dbReference>
<evidence type="ECO:0000313" key="7">
    <source>
        <dbReference type="Proteomes" id="UP000297391"/>
    </source>
</evidence>
<dbReference type="GO" id="GO:0003700">
    <property type="term" value="F:DNA-binding transcription factor activity"/>
    <property type="evidence" value="ECO:0007669"/>
    <property type="project" value="InterPro"/>
</dbReference>
<dbReference type="Gene3D" id="3.40.190.290">
    <property type="match status" value="1"/>
</dbReference>
<feature type="domain" description="HTH lysR-type" evidence="5">
    <location>
        <begin position="2"/>
        <end position="59"/>
    </location>
</feature>
<organism evidence="6 7">
    <name type="scientific">Pseudomonas kairouanensis</name>
    <dbReference type="NCBI Taxonomy" id="2293832"/>
    <lineage>
        <taxon>Bacteria</taxon>
        <taxon>Pseudomonadati</taxon>
        <taxon>Pseudomonadota</taxon>
        <taxon>Gammaproteobacteria</taxon>
        <taxon>Pseudomonadales</taxon>
        <taxon>Pseudomonadaceae</taxon>
        <taxon>Pseudomonas</taxon>
    </lineage>
</organism>
<gene>
    <name evidence="6" type="ORF">DYL59_19710</name>
</gene>
<evidence type="ECO:0000313" key="6">
    <source>
        <dbReference type="EMBL" id="TFY87204.1"/>
    </source>
</evidence>
<dbReference type="PROSITE" id="PS50931">
    <property type="entry name" value="HTH_LYSR"/>
    <property type="match status" value="1"/>
</dbReference>
<dbReference type="InterPro" id="IPR058163">
    <property type="entry name" value="LysR-type_TF_proteobact-type"/>
</dbReference>
<keyword evidence="3" id="KW-0238">DNA-binding</keyword>
<dbReference type="InterPro" id="IPR036390">
    <property type="entry name" value="WH_DNA-bd_sf"/>
</dbReference>
<dbReference type="GO" id="GO:0006351">
    <property type="term" value="P:DNA-templated transcription"/>
    <property type="evidence" value="ECO:0007669"/>
    <property type="project" value="TreeGrafter"/>
</dbReference>
<evidence type="ECO:0000256" key="4">
    <source>
        <dbReference type="ARBA" id="ARBA00023163"/>
    </source>
</evidence>
<dbReference type="OrthoDB" id="570111at2"/>
<dbReference type="SUPFAM" id="SSF46785">
    <property type="entry name" value="Winged helix' DNA-binding domain"/>
    <property type="match status" value="1"/>
</dbReference>
<dbReference type="PANTHER" id="PTHR30537">
    <property type="entry name" value="HTH-TYPE TRANSCRIPTIONAL REGULATOR"/>
    <property type="match status" value="1"/>
</dbReference>
<dbReference type="SUPFAM" id="SSF53850">
    <property type="entry name" value="Periplasmic binding protein-like II"/>
    <property type="match status" value="1"/>
</dbReference>
<comment type="similarity">
    <text evidence="1">Belongs to the LysR transcriptional regulatory family.</text>
</comment>